<dbReference type="AlphaFoldDB" id="A0A976G913"/>
<protein>
    <recommendedName>
        <fullName evidence="1">Tle cognate immunity protein 4 C-terminal domain-containing protein</fullName>
    </recommendedName>
</protein>
<evidence type="ECO:0000259" key="1">
    <source>
        <dbReference type="Pfam" id="PF18426"/>
    </source>
</evidence>
<sequence length="414" mass="44720">MVGSMNYGGRLCIACLAGLLLMACQPYSYKERGVPNQVELSPQLQALFAQTKLVCFGRYVLAVPVEAELIFGPQDFPAEILTHVGAASRAKDFAEAHRRSVLARNDTAVVTYFGPGPTSHSFEIRSFENKNAKAYGNEDAQTFVVSGKHLFEWSYGGEELAPLVRGLRARDNAEIPRDPGVCIDHGFITDSSGKYQEILRAGIVLPSLPDISFSVDSNKLASVDGANGEGLLASIAAQKADLGKLYPKLTTLREGKRIVGVWQGEESLVRRADGTHDFEWEAVGKERTTLHPSSIGAKMYTKVAANRIGAADEASLSDDEAVALWDRLLDGLRFRVDAPPTQTGKPVTVRSGQVVPRSGMWRASLPSGHPMGAWVAGKSGVVRQAGTPMISFGLSPSDEAQVVWTWMGEANRTS</sequence>
<feature type="domain" description="Tle cognate immunity protein 4 C-terminal" evidence="1">
    <location>
        <begin position="174"/>
        <end position="336"/>
    </location>
</feature>
<reference evidence="2 3" key="1">
    <citation type="submission" date="2018-01" db="EMBL/GenBank/DDBJ databases">
        <authorList>
            <person name="Clerissi C."/>
        </authorList>
    </citation>
    <scope>NUCLEOTIDE SEQUENCE [LARGE SCALE GENOMIC DNA]</scope>
    <source>
        <strain evidence="2">Cupriavidus oxalaticus LMG 2235</strain>
    </source>
</reference>
<accession>A0A976G913</accession>
<dbReference type="EMBL" id="OGUS01000112">
    <property type="protein sequence ID" value="SPC12170.1"/>
    <property type="molecule type" value="Genomic_DNA"/>
</dbReference>
<evidence type="ECO:0000313" key="3">
    <source>
        <dbReference type="Proteomes" id="UP000256862"/>
    </source>
</evidence>
<proteinExistence type="predicted"/>
<gene>
    <name evidence="2" type="ORF">CO2235_120060</name>
</gene>
<dbReference type="InterPro" id="IPR041290">
    <property type="entry name" value="Tli4_C"/>
</dbReference>
<evidence type="ECO:0000313" key="2">
    <source>
        <dbReference type="EMBL" id="SPC12170.1"/>
    </source>
</evidence>
<name>A0A976G913_9BURK</name>
<organism evidence="2 3">
    <name type="scientific">Cupriavidus oxalaticus</name>
    <dbReference type="NCBI Taxonomy" id="96344"/>
    <lineage>
        <taxon>Bacteria</taxon>
        <taxon>Pseudomonadati</taxon>
        <taxon>Pseudomonadota</taxon>
        <taxon>Betaproteobacteria</taxon>
        <taxon>Burkholderiales</taxon>
        <taxon>Burkholderiaceae</taxon>
        <taxon>Cupriavidus</taxon>
    </lineage>
</organism>
<comment type="caution">
    <text evidence="2">The sequence shown here is derived from an EMBL/GenBank/DDBJ whole genome shotgun (WGS) entry which is preliminary data.</text>
</comment>
<dbReference type="Proteomes" id="UP000256862">
    <property type="component" value="Chromosome CO2235"/>
</dbReference>
<dbReference type="Pfam" id="PF18426">
    <property type="entry name" value="Tli4_C"/>
    <property type="match status" value="1"/>
</dbReference>